<dbReference type="PROSITE" id="PS51258">
    <property type="entry name" value="MHD1"/>
    <property type="match status" value="1"/>
</dbReference>
<dbReference type="InterPro" id="IPR010439">
    <property type="entry name" value="MUN_dom"/>
</dbReference>
<dbReference type="Gene3D" id="1.20.58.1100">
    <property type="match status" value="1"/>
</dbReference>
<dbReference type="PANTHER" id="PTHR47263">
    <property type="entry name" value="ADENYLATE CYCLASE ACTIVATION PROTEIN GIT1"/>
    <property type="match status" value="1"/>
</dbReference>
<dbReference type="InterPro" id="IPR014772">
    <property type="entry name" value="Munc13_dom-2"/>
</dbReference>
<dbReference type="SUPFAM" id="SSF49562">
    <property type="entry name" value="C2 domain (Calcium/lipid-binding domain, CaLB)"/>
    <property type="match status" value="1"/>
</dbReference>
<feature type="compositionally biased region" description="Polar residues" evidence="1">
    <location>
        <begin position="407"/>
        <end position="419"/>
    </location>
</feature>
<dbReference type="InterPro" id="IPR014770">
    <property type="entry name" value="Munc13_1"/>
</dbReference>
<dbReference type="InterPro" id="IPR052811">
    <property type="entry name" value="Glucose_resp_signaling"/>
</dbReference>
<feature type="compositionally biased region" description="Polar residues" evidence="1">
    <location>
        <begin position="444"/>
        <end position="463"/>
    </location>
</feature>
<dbReference type="Gene3D" id="2.60.40.150">
    <property type="entry name" value="C2 domain"/>
    <property type="match status" value="1"/>
</dbReference>
<feature type="compositionally biased region" description="Low complexity" evidence="1">
    <location>
        <begin position="485"/>
        <end position="511"/>
    </location>
</feature>
<dbReference type="PROSITE" id="PS51259">
    <property type="entry name" value="MHD2"/>
    <property type="match status" value="1"/>
</dbReference>
<organism evidence="5 6">
    <name type="scientific">Funneliformis mosseae</name>
    <name type="common">Endomycorrhizal fungus</name>
    <name type="synonym">Glomus mosseae</name>
    <dbReference type="NCBI Taxonomy" id="27381"/>
    <lineage>
        <taxon>Eukaryota</taxon>
        <taxon>Fungi</taxon>
        <taxon>Fungi incertae sedis</taxon>
        <taxon>Mucoromycota</taxon>
        <taxon>Glomeromycotina</taxon>
        <taxon>Glomeromycetes</taxon>
        <taxon>Glomerales</taxon>
        <taxon>Glomeraceae</taxon>
        <taxon>Funneliformis</taxon>
    </lineage>
</organism>
<accession>A0A9N9B781</accession>
<dbReference type="PANTHER" id="PTHR47263:SF1">
    <property type="entry name" value="C2 DOMAIN PROTEIN (AFU_ORTHOLOGUE AFUA_7G02350)"/>
    <property type="match status" value="1"/>
</dbReference>
<dbReference type="CDD" id="cd04043">
    <property type="entry name" value="C2_Munc13_fungal"/>
    <property type="match status" value="1"/>
</dbReference>
<feature type="region of interest" description="Disordered" evidence="1">
    <location>
        <begin position="102"/>
        <end position="123"/>
    </location>
</feature>
<keyword evidence="6" id="KW-1185">Reference proteome</keyword>
<feature type="region of interest" description="Disordered" evidence="1">
    <location>
        <begin position="397"/>
        <end position="548"/>
    </location>
</feature>
<gene>
    <name evidence="5" type="ORF">FMOSSE_LOCUS6695</name>
</gene>
<dbReference type="Pfam" id="PF00168">
    <property type="entry name" value="C2"/>
    <property type="match status" value="1"/>
</dbReference>
<name>A0A9N9B781_FUNMO</name>
<feature type="domain" description="C2" evidence="2">
    <location>
        <begin position="1000"/>
        <end position="1121"/>
    </location>
</feature>
<feature type="compositionally biased region" description="Pro residues" evidence="1">
    <location>
        <begin position="512"/>
        <end position="522"/>
    </location>
</feature>
<dbReference type="SMART" id="SM00239">
    <property type="entry name" value="C2"/>
    <property type="match status" value="1"/>
</dbReference>
<feature type="compositionally biased region" description="Pro residues" evidence="1">
    <location>
        <begin position="472"/>
        <end position="484"/>
    </location>
</feature>
<dbReference type="Proteomes" id="UP000789375">
    <property type="component" value="Unassembled WGS sequence"/>
</dbReference>
<sequence length="1406" mass="162488">SRVSIFLLPALPDLHCPEQQSMGISKSNHQKLVIPVLEVGQSSSAKSDSGRKKRLSGPGPTNLTEELVYQYALRVAYLVYLTQPKIPKAIKAAPSQTVAPAFRPPAFRPPQEASKRGSFAGRDSSKTTLEQVFTNHLVAFQDIFNEKKSMKSNKIPKEVIKILRDKLGDITTGRDRNPDYQDPYLQRDLSLFYHSLQQQNFRKQFKESTKIEDIVLAYLKIAQDELKEAQMPANIKWQAKLTEHVVIFVGILKECLLKTSSVTPEMMSRLEIYLTKMSGAPKVPPTINGISTNVEDMAMVKIVQAIFNIPPNQAQKDVNALKNICSEQSALEDLRNIINHVNRGANFPACRDDFDSDEAYNNWKRIELKQITENIAFMIALNPDLNLKESTEIRETILSGPNDKRSSVASNPRRTTFTGSMHPETMNDAFRQYEEARSTERSIDSQYQQPGYTHPYNPQQLQSKYHHSNQTPYPPYSNPQPTYPYPSYNNQPYPPNNNQQQSHPSYNNQQQPPYPPYNPPYHQPQNSVNEPKEAINPPIESSSQGDSFTFIPQHPRNYYKYLMYKCIDYELMSQEEASFKILSKNTLDFLNECGLRWRVSPAFRWLQYLDAIKSRYDSPDPEINSQISLDHLKEGFHLLNDAIKKRPINTWTISDKRELIEVISGIHDSLLRDLKDGLSQYFRIKPQSFEPILSLIQTIYENELFQEQYSNVLSSLYNEHRSIVIEVAIKKYQEKRDKIYNQAANEVHALISIVRSFQEDLEKLRVKFPKPLINQVDITCLVIRTQIPLFIADMENATSEILKKVKMTSEEGIPVEDIFELYREVLVIKQVFLENCHGENFTFNIQEWFGPHVRKWLEAMDSKTPEWVDSAVKVDKFKAVSATDSHSSSVVDLFTSFNQTIDFLKRLNWPNDFQSAQQYCNVIEGKFKVDMFPPEETEQIASKQSAWYIRAKTAMATDKAVPLDIKPESCIKINNIEAAREQLDSLYNTMDVDYLAQIIRDSDQAPPVPEKVEKNRYLYTIKIVQAENLPALDTNGSSDPYCVLSDEKGMNLVRTRVIYETLNPRWDEAFDITIESSDKMRWLCVTVWDRDQVGSDDVCGKAYIKLDPKFFDDFLAHDVWLDLDPHGRILLRISMEGEKDDIQFYFGKAFRTLKRAHDDMARIIVDRLSPFLRKCLSRDVIAKLVKNPTFPFSKSKRIELTDMQIEEVIHPLFDYFDPNLMTLNSYLHPVVFTKVMTKVWKEIESIIEELLVPPLSDRPSEMKPLNDTEVDVVIKWLKFLHNYLHADGNGLSKEEVLENQKYLDIMSIRYYYDMETDTLMQEYVNNQVTSTMTVKKSESISKSVMNSRNLGTIKNRKSQKRKNTSQDNSEIILRILRMRSGTKVFLKQQMEERAKKQAISSQNLDK</sequence>
<evidence type="ECO:0000313" key="5">
    <source>
        <dbReference type="EMBL" id="CAG8555621.1"/>
    </source>
</evidence>
<evidence type="ECO:0000259" key="4">
    <source>
        <dbReference type="PROSITE" id="PS51259"/>
    </source>
</evidence>
<dbReference type="Gene3D" id="1.10.357.50">
    <property type="match status" value="1"/>
</dbReference>
<evidence type="ECO:0000259" key="2">
    <source>
        <dbReference type="PROSITE" id="PS50004"/>
    </source>
</evidence>
<comment type="caution">
    <text evidence="5">The sequence shown here is derived from an EMBL/GenBank/DDBJ whole genome shotgun (WGS) entry which is preliminary data.</text>
</comment>
<dbReference type="Pfam" id="PF06292">
    <property type="entry name" value="MUN"/>
    <property type="match status" value="1"/>
</dbReference>
<dbReference type="EMBL" id="CAJVPP010001441">
    <property type="protein sequence ID" value="CAG8555621.1"/>
    <property type="molecule type" value="Genomic_DNA"/>
</dbReference>
<dbReference type="PROSITE" id="PS50004">
    <property type="entry name" value="C2"/>
    <property type="match status" value="1"/>
</dbReference>
<evidence type="ECO:0000259" key="3">
    <source>
        <dbReference type="PROSITE" id="PS51258"/>
    </source>
</evidence>
<reference evidence="5" key="1">
    <citation type="submission" date="2021-06" db="EMBL/GenBank/DDBJ databases">
        <authorList>
            <person name="Kallberg Y."/>
            <person name="Tangrot J."/>
            <person name="Rosling A."/>
        </authorList>
    </citation>
    <scope>NUCLEOTIDE SEQUENCE</scope>
    <source>
        <strain evidence="5">87-6 pot B 2015</strain>
    </source>
</reference>
<dbReference type="InterPro" id="IPR035892">
    <property type="entry name" value="C2_domain_sf"/>
</dbReference>
<proteinExistence type="predicted"/>
<evidence type="ECO:0000313" key="6">
    <source>
        <dbReference type="Proteomes" id="UP000789375"/>
    </source>
</evidence>
<feature type="domain" description="MHD2" evidence="4">
    <location>
        <begin position="1206"/>
        <end position="1323"/>
    </location>
</feature>
<feature type="compositionally biased region" description="Basic and acidic residues" evidence="1">
    <location>
        <begin position="431"/>
        <end position="443"/>
    </location>
</feature>
<feature type="region of interest" description="Disordered" evidence="1">
    <location>
        <begin position="1346"/>
        <end position="1366"/>
    </location>
</feature>
<protein>
    <submittedName>
        <fullName evidence="5">9574_t:CDS:1</fullName>
    </submittedName>
</protein>
<feature type="domain" description="MHD1" evidence="3">
    <location>
        <begin position="819"/>
        <end position="937"/>
    </location>
</feature>
<feature type="compositionally biased region" description="Basic residues" evidence="1">
    <location>
        <begin position="1354"/>
        <end position="1363"/>
    </location>
</feature>
<evidence type="ECO:0000256" key="1">
    <source>
        <dbReference type="SAM" id="MobiDB-lite"/>
    </source>
</evidence>
<dbReference type="InterPro" id="IPR000008">
    <property type="entry name" value="C2_dom"/>
</dbReference>
<feature type="non-terminal residue" evidence="5">
    <location>
        <position position="1406"/>
    </location>
</feature>